<reference evidence="1 2" key="1">
    <citation type="submission" date="2017-08" db="EMBL/GenBank/DDBJ databases">
        <authorList>
            <person name="de Groot N.N."/>
        </authorList>
    </citation>
    <scope>NUCLEOTIDE SEQUENCE [LARGE SCALE GENOMIC DNA]</scope>
    <source>
        <strain evidence="1 2">USBA 78</strain>
    </source>
</reference>
<dbReference type="AlphaFoldDB" id="A0A285TWZ4"/>
<proteinExistence type="predicted"/>
<dbReference type="RefSeq" id="WP_097053136.1">
    <property type="nucleotide sequence ID" value="NZ_OBMM01000006.1"/>
</dbReference>
<gene>
    <name evidence="1" type="ORF">SAMN05428964_106248</name>
</gene>
<dbReference type="Proteomes" id="UP000219068">
    <property type="component" value="Unassembled WGS sequence"/>
</dbReference>
<organism evidence="1 2">
    <name type="scientific">Thalassospira xiamenensis</name>
    <dbReference type="NCBI Taxonomy" id="220697"/>
    <lineage>
        <taxon>Bacteria</taxon>
        <taxon>Pseudomonadati</taxon>
        <taxon>Pseudomonadota</taxon>
        <taxon>Alphaproteobacteria</taxon>
        <taxon>Rhodospirillales</taxon>
        <taxon>Thalassospiraceae</taxon>
        <taxon>Thalassospira</taxon>
    </lineage>
</organism>
<sequence length="60" mass="6908">MCGTVKQDAIDAISRLPDDASMNDIMYRLYVLENIRRGQDDITSGKYHDMDTVRAKLNSW</sequence>
<evidence type="ECO:0000313" key="2">
    <source>
        <dbReference type="Proteomes" id="UP000219068"/>
    </source>
</evidence>
<dbReference type="EMBL" id="OBMM01000006">
    <property type="protein sequence ID" value="SOC28413.1"/>
    <property type="molecule type" value="Genomic_DNA"/>
</dbReference>
<evidence type="ECO:0000313" key="1">
    <source>
        <dbReference type="EMBL" id="SOC28413.1"/>
    </source>
</evidence>
<protein>
    <submittedName>
        <fullName evidence="1">Uncharacterized protein</fullName>
    </submittedName>
</protein>
<accession>A0A285TWZ4</accession>
<name>A0A285TWZ4_9PROT</name>